<protein>
    <recommendedName>
        <fullName evidence="1">ABM domain-containing protein</fullName>
    </recommendedName>
</protein>
<evidence type="ECO:0000313" key="2">
    <source>
        <dbReference type="EMBL" id="KAK0385878.1"/>
    </source>
</evidence>
<sequence>MATSLSVHVKAVIDPEKEEEFLKALEPTFKNITAEPLNIFAEVYKDPQNPGVFRFVENWNATLDHMMNVQRNKEYYADYRENVVPFLLEPQETQIFARLPGKEWATVRTEFYHVRS</sequence>
<dbReference type="InterPro" id="IPR007138">
    <property type="entry name" value="ABM_dom"/>
</dbReference>
<dbReference type="Pfam" id="PF03992">
    <property type="entry name" value="ABM"/>
    <property type="match status" value="1"/>
</dbReference>
<dbReference type="Gene3D" id="3.30.70.100">
    <property type="match status" value="1"/>
</dbReference>
<dbReference type="AlphaFoldDB" id="A0AA39L6E7"/>
<feature type="domain" description="ABM" evidence="1">
    <location>
        <begin position="5"/>
        <end position="96"/>
    </location>
</feature>
<organism evidence="2 3">
    <name type="scientific">Sarocladium strictum</name>
    <name type="common">Black bundle disease fungus</name>
    <name type="synonym">Acremonium strictum</name>
    <dbReference type="NCBI Taxonomy" id="5046"/>
    <lineage>
        <taxon>Eukaryota</taxon>
        <taxon>Fungi</taxon>
        <taxon>Dikarya</taxon>
        <taxon>Ascomycota</taxon>
        <taxon>Pezizomycotina</taxon>
        <taxon>Sordariomycetes</taxon>
        <taxon>Hypocreomycetidae</taxon>
        <taxon>Hypocreales</taxon>
        <taxon>Sarocladiaceae</taxon>
        <taxon>Sarocladium</taxon>
    </lineage>
</organism>
<reference evidence="2" key="1">
    <citation type="submission" date="2022-10" db="EMBL/GenBank/DDBJ databases">
        <title>Determination and structural analysis of whole genome sequence of Sarocladium strictum F4-1.</title>
        <authorList>
            <person name="Hu L."/>
            <person name="Jiang Y."/>
        </authorList>
    </citation>
    <scope>NUCLEOTIDE SEQUENCE</scope>
    <source>
        <strain evidence="2">F4-1</strain>
    </source>
</reference>
<keyword evidence="3" id="KW-1185">Reference proteome</keyword>
<dbReference type="EMBL" id="JAPDFR010000006">
    <property type="protein sequence ID" value="KAK0385878.1"/>
    <property type="molecule type" value="Genomic_DNA"/>
</dbReference>
<dbReference type="PROSITE" id="PS51725">
    <property type="entry name" value="ABM"/>
    <property type="match status" value="1"/>
</dbReference>
<dbReference type="Proteomes" id="UP001175261">
    <property type="component" value="Unassembled WGS sequence"/>
</dbReference>
<dbReference type="SUPFAM" id="SSF54909">
    <property type="entry name" value="Dimeric alpha+beta barrel"/>
    <property type="match status" value="1"/>
</dbReference>
<proteinExistence type="predicted"/>
<gene>
    <name evidence="2" type="ORF">NLU13_7055</name>
</gene>
<evidence type="ECO:0000313" key="3">
    <source>
        <dbReference type="Proteomes" id="UP001175261"/>
    </source>
</evidence>
<evidence type="ECO:0000259" key="1">
    <source>
        <dbReference type="PROSITE" id="PS51725"/>
    </source>
</evidence>
<comment type="caution">
    <text evidence="2">The sequence shown here is derived from an EMBL/GenBank/DDBJ whole genome shotgun (WGS) entry which is preliminary data.</text>
</comment>
<accession>A0AA39L6E7</accession>
<dbReference type="InterPro" id="IPR011008">
    <property type="entry name" value="Dimeric_a/b-barrel"/>
</dbReference>
<name>A0AA39L6E7_SARSR</name>